<reference evidence="1 2" key="1">
    <citation type="submission" date="2024-04" db="EMBL/GenBank/DDBJ databases">
        <authorList>
            <person name="Rising A."/>
            <person name="Reimegard J."/>
            <person name="Sonavane S."/>
            <person name="Akerstrom W."/>
            <person name="Nylinder S."/>
            <person name="Hedman E."/>
            <person name="Kallberg Y."/>
        </authorList>
    </citation>
    <scope>NUCLEOTIDE SEQUENCE [LARGE SCALE GENOMIC DNA]</scope>
</reference>
<keyword evidence="2" id="KW-1185">Reference proteome</keyword>
<accession>A0AAV2B2N9</accession>
<sequence>MAAWLPWRWWTAEREDEVFKYRVAPVGGPEDQCLDDGDALPLMPGKSYSCQGHNTLLSEDSISLPKDNSATPA</sequence>
<dbReference type="EMBL" id="CAXIEN010000253">
    <property type="protein sequence ID" value="CAL1289699.1"/>
    <property type="molecule type" value="Genomic_DNA"/>
</dbReference>
<comment type="caution">
    <text evidence="1">The sequence shown here is derived from an EMBL/GenBank/DDBJ whole genome shotgun (WGS) entry which is preliminary data.</text>
</comment>
<dbReference type="AlphaFoldDB" id="A0AAV2B2N9"/>
<gene>
    <name evidence="1" type="ORF">LARSCL_LOCUS16085</name>
</gene>
<dbReference type="Proteomes" id="UP001497382">
    <property type="component" value="Unassembled WGS sequence"/>
</dbReference>
<evidence type="ECO:0000313" key="1">
    <source>
        <dbReference type="EMBL" id="CAL1289699.1"/>
    </source>
</evidence>
<protein>
    <submittedName>
        <fullName evidence="1">Uncharacterized protein</fullName>
    </submittedName>
</protein>
<evidence type="ECO:0000313" key="2">
    <source>
        <dbReference type="Proteomes" id="UP001497382"/>
    </source>
</evidence>
<proteinExistence type="predicted"/>
<organism evidence="1 2">
    <name type="scientific">Larinioides sclopetarius</name>
    <dbReference type="NCBI Taxonomy" id="280406"/>
    <lineage>
        <taxon>Eukaryota</taxon>
        <taxon>Metazoa</taxon>
        <taxon>Ecdysozoa</taxon>
        <taxon>Arthropoda</taxon>
        <taxon>Chelicerata</taxon>
        <taxon>Arachnida</taxon>
        <taxon>Araneae</taxon>
        <taxon>Araneomorphae</taxon>
        <taxon>Entelegynae</taxon>
        <taxon>Araneoidea</taxon>
        <taxon>Araneidae</taxon>
        <taxon>Larinioides</taxon>
    </lineage>
</organism>
<name>A0AAV2B2N9_9ARAC</name>